<accession>A0AAF0FW01</accession>
<evidence type="ECO:0000313" key="2">
    <source>
        <dbReference type="EMBL" id="WFN37358.1"/>
    </source>
</evidence>
<sequence>MKEKISDFKNRFYINGHYNIYALLSLILICFSVVLLLIAYLTDRNDFTTAVLIAVSFANFLAAVIIAGFSRSGGINPDISSMLYPSHSTELAKMLSLLKVFGDAHFIPKSASEEPYTLQFNPPGEYQGFSWNNKMFSMEDEETAGFFSRPSSYSLMKMLYKKAGLFIPDYDDSNETKYYGDFNPKQTDVFSEILKEVLCEYSSFCDEVKVSSNSDELIITLKNFSLISGCSEVREESLKCCTVAPCPVCSLVASLTAEYFNSVVSFSAVWPDYKSGDLNIILKALSHQPRDEDRDSLH</sequence>
<keyword evidence="1" id="KW-0812">Transmembrane</keyword>
<feature type="transmembrane region" description="Helical" evidence="1">
    <location>
        <begin position="47"/>
        <end position="69"/>
    </location>
</feature>
<reference evidence="2" key="1">
    <citation type="submission" date="2022-01" db="EMBL/GenBank/DDBJ databases">
        <title>Complete genome of Methanomicrobium antiquum DSM 21220.</title>
        <authorList>
            <person name="Chen S.-C."/>
            <person name="You Y.-T."/>
            <person name="Zhou Y.-Z."/>
            <person name="Lai M.-C."/>
        </authorList>
    </citation>
    <scope>NUCLEOTIDE SEQUENCE</scope>
    <source>
        <strain evidence="2">DSM 21220</strain>
    </source>
</reference>
<protein>
    <submittedName>
        <fullName evidence="2">Uncharacterized protein</fullName>
    </submittedName>
</protein>
<keyword evidence="3" id="KW-1185">Reference proteome</keyword>
<dbReference type="KEGG" id="manq:L1994_02925"/>
<dbReference type="GeneID" id="79949314"/>
<dbReference type="EMBL" id="CP091092">
    <property type="protein sequence ID" value="WFN37358.1"/>
    <property type="molecule type" value="Genomic_DNA"/>
</dbReference>
<gene>
    <name evidence="2" type="ORF">L1994_02925</name>
</gene>
<keyword evidence="1" id="KW-1133">Transmembrane helix</keyword>
<dbReference type="RefSeq" id="WP_278100197.1">
    <property type="nucleotide sequence ID" value="NZ_CP091092.1"/>
</dbReference>
<feature type="transmembrane region" description="Helical" evidence="1">
    <location>
        <begin position="20"/>
        <end position="41"/>
    </location>
</feature>
<organism evidence="2 3">
    <name type="scientific">Methanomicrobium antiquum</name>
    <dbReference type="NCBI Taxonomy" id="487686"/>
    <lineage>
        <taxon>Archaea</taxon>
        <taxon>Methanobacteriati</taxon>
        <taxon>Methanobacteriota</taxon>
        <taxon>Stenosarchaea group</taxon>
        <taxon>Methanomicrobia</taxon>
        <taxon>Methanomicrobiales</taxon>
        <taxon>Methanomicrobiaceae</taxon>
        <taxon>Methanomicrobium</taxon>
    </lineage>
</organism>
<evidence type="ECO:0000256" key="1">
    <source>
        <dbReference type="SAM" id="Phobius"/>
    </source>
</evidence>
<proteinExistence type="predicted"/>
<dbReference type="Proteomes" id="UP001218895">
    <property type="component" value="Chromosome"/>
</dbReference>
<dbReference type="AlphaFoldDB" id="A0AAF0FW01"/>
<keyword evidence="1" id="KW-0472">Membrane</keyword>
<evidence type="ECO:0000313" key="3">
    <source>
        <dbReference type="Proteomes" id="UP001218895"/>
    </source>
</evidence>
<name>A0AAF0FW01_9EURY</name>